<dbReference type="Proteomes" id="UP000316726">
    <property type="component" value="Chromosome 2"/>
</dbReference>
<accession>A0A5B8ME26</accession>
<proteinExistence type="predicted"/>
<reference evidence="2 3" key="1">
    <citation type="submission" date="2018-07" db="EMBL/GenBank/DDBJ databases">
        <title>The complete nuclear genome of the prasinophyte Chloropicon primus (CCMP1205).</title>
        <authorList>
            <person name="Pombert J.-F."/>
            <person name="Otis C."/>
            <person name="Turmel M."/>
            <person name="Lemieux C."/>
        </authorList>
    </citation>
    <scope>NUCLEOTIDE SEQUENCE [LARGE SCALE GENOMIC DNA]</scope>
    <source>
        <strain evidence="2 3">CCMP1205</strain>
    </source>
</reference>
<evidence type="ECO:0000313" key="3">
    <source>
        <dbReference type="Proteomes" id="UP000316726"/>
    </source>
</evidence>
<evidence type="ECO:0000256" key="1">
    <source>
        <dbReference type="SAM" id="MobiDB-lite"/>
    </source>
</evidence>
<feature type="compositionally biased region" description="Polar residues" evidence="1">
    <location>
        <begin position="17"/>
        <end position="38"/>
    </location>
</feature>
<dbReference type="PROSITE" id="PS51808">
    <property type="entry name" value="CHCH"/>
    <property type="match status" value="1"/>
</dbReference>
<dbReference type="InterPro" id="IPR009069">
    <property type="entry name" value="Cys_alpha_HP_mot_SF"/>
</dbReference>
<dbReference type="PANTHER" id="PTHR47587:SF2">
    <property type="entry name" value="OS05G0103500 PROTEIN"/>
    <property type="match status" value="1"/>
</dbReference>
<protein>
    <submittedName>
        <fullName evidence="2">Uncharacterized protein</fullName>
    </submittedName>
</protein>
<gene>
    <name evidence="2" type="ORF">A3770_02p13960</name>
</gene>
<evidence type="ECO:0000313" key="2">
    <source>
        <dbReference type="EMBL" id="QDZ18878.1"/>
    </source>
</evidence>
<dbReference type="SUPFAM" id="SSF47072">
    <property type="entry name" value="Cysteine alpha-hairpin motif"/>
    <property type="match status" value="1"/>
</dbReference>
<name>A0A5B8ME26_9CHLO</name>
<sequence>MVTTIRVTRRLLETLSGVPTTSRPAGKQDPQSTSSNNARGGEGSYPQDLKQSSLKDTVQYGNLLLKHEGQELAKANQFADELIGKYGYEATSKPAPCQGERDSCFSCYKDNKEDPAACFGVVKKYHECSQSAK</sequence>
<organism evidence="2 3">
    <name type="scientific">Chloropicon primus</name>
    <dbReference type="NCBI Taxonomy" id="1764295"/>
    <lineage>
        <taxon>Eukaryota</taxon>
        <taxon>Viridiplantae</taxon>
        <taxon>Chlorophyta</taxon>
        <taxon>Chloropicophyceae</taxon>
        <taxon>Chloropicales</taxon>
        <taxon>Chloropicaceae</taxon>
        <taxon>Chloropicon</taxon>
    </lineage>
</organism>
<keyword evidence="3" id="KW-1185">Reference proteome</keyword>
<dbReference type="EMBL" id="CP031035">
    <property type="protein sequence ID" value="QDZ18878.1"/>
    <property type="molecule type" value="Genomic_DNA"/>
</dbReference>
<feature type="region of interest" description="Disordered" evidence="1">
    <location>
        <begin position="15"/>
        <end position="53"/>
    </location>
</feature>
<dbReference type="AlphaFoldDB" id="A0A5B8ME26"/>
<dbReference type="PANTHER" id="PTHR47587">
    <property type="entry name" value="OS05G0103500 PROTEIN"/>
    <property type="match status" value="1"/>
</dbReference>